<organism evidence="2 3">
    <name type="scientific">Clostridium novyi A str. 4552</name>
    <dbReference type="NCBI Taxonomy" id="1444289"/>
    <lineage>
        <taxon>Bacteria</taxon>
        <taxon>Bacillati</taxon>
        <taxon>Bacillota</taxon>
        <taxon>Clostridia</taxon>
        <taxon>Eubacteriales</taxon>
        <taxon>Clostridiaceae</taxon>
        <taxon>Clostridium</taxon>
    </lineage>
</organism>
<dbReference type="OrthoDB" id="9990050at2"/>
<dbReference type="RefSeq" id="WP_039255860.1">
    <property type="nucleotide sequence ID" value="NZ_JENJ01000046.1"/>
</dbReference>
<sequence length="123" mass="13271">MKKRKLVTTLVLSLGVFFSISSTASATCVTLRTTDTSRVTAPIGLQNSCHYKAYNDKVSACAVYAIAQKANPGKGWVKAATSYMKPGTGDTGSAYQNNKINWRLELNPEGWNKAGCFANGSIW</sequence>
<feature type="signal peptide" evidence="1">
    <location>
        <begin position="1"/>
        <end position="26"/>
    </location>
</feature>
<evidence type="ECO:0000256" key="1">
    <source>
        <dbReference type="SAM" id="SignalP"/>
    </source>
</evidence>
<comment type="caution">
    <text evidence="2">The sequence shown here is derived from an EMBL/GenBank/DDBJ whole genome shotgun (WGS) entry which is preliminary data.</text>
</comment>
<protein>
    <recommendedName>
        <fullName evidence="4">Bacteriocin</fullName>
    </recommendedName>
</protein>
<reference evidence="2 3" key="1">
    <citation type="submission" date="2014-01" db="EMBL/GenBank/DDBJ databases">
        <title>Plasmidome dynamics in the species complex Clostridium novyi sensu lato converts strains of independent lineages into distinctly different pathogens.</title>
        <authorList>
            <person name="Skarin H."/>
            <person name="Segerman B."/>
        </authorList>
    </citation>
    <scope>NUCLEOTIDE SEQUENCE [LARGE SCALE GENOMIC DNA]</scope>
    <source>
        <strain evidence="2 3">4552</strain>
    </source>
</reference>
<keyword evidence="1" id="KW-0732">Signal</keyword>
<proteinExistence type="predicted"/>
<name>A0A0A0I1C1_CLONO</name>
<gene>
    <name evidence="2" type="ORF">Z968_09845</name>
</gene>
<dbReference type="AlphaFoldDB" id="A0A0A0I1C1"/>
<feature type="chain" id="PRO_5001970363" description="Bacteriocin" evidence="1">
    <location>
        <begin position="27"/>
        <end position="123"/>
    </location>
</feature>
<evidence type="ECO:0008006" key="4">
    <source>
        <dbReference type="Google" id="ProtNLM"/>
    </source>
</evidence>
<evidence type="ECO:0000313" key="3">
    <source>
        <dbReference type="Proteomes" id="UP000030012"/>
    </source>
</evidence>
<dbReference type="Proteomes" id="UP000030012">
    <property type="component" value="Unassembled WGS sequence"/>
</dbReference>
<dbReference type="EMBL" id="JENJ01000046">
    <property type="protein sequence ID" value="KGM95189.1"/>
    <property type="molecule type" value="Genomic_DNA"/>
</dbReference>
<evidence type="ECO:0000313" key="2">
    <source>
        <dbReference type="EMBL" id="KGM95189.1"/>
    </source>
</evidence>
<accession>A0A0A0I1C1</accession>